<dbReference type="AlphaFoldDB" id="A0A2X1IVY8"/>
<protein>
    <submittedName>
        <fullName evidence="1">Uncharacterized protein</fullName>
    </submittedName>
</protein>
<reference evidence="1 2" key="1">
    <citation type="submission" date="2018-06" db="EMBL/GenBank/DDBJ databases">
        <authorList>
            <consortium name="Pathogen Informatics"/>
            <person name="Doyle S."/>
        </authorList>
    </citation>
    <scope>NUCLEOTIDE SEQUENCE [LARGE SCALE GENOMIC DNA]</scope>
    <source>
        <strain evidence="1 2">NCTC11126</strain>
    </source>
</reference>
<sequence length="109" mass="12491">MRELNFPLQIFIDTDTAMMIQAFTDVGVSIDFDKLLELMTDNAESISDFIQSVEFNEPRMMLPIKDSNMKRLVIEQTNKFSVSPERYLKAAIAILYADNILVTDSKVVH</sequence>
<name>A0A2X1IVY8_ECOLX</name>
<dbReference type="EMBL" id="UARS01000004">
    <property type="protein sequence ID" value="SPW39398.1"/>
    <property type="molecule type" value="Genomic_DNA"/>
</dbReference>
<organism evidence="1 2">
    <name type="scientific">Escherichia coli</name>
    <dbReference type="NCBI Taxonomy" id="562"/>
    <lineage>
        <taxon>Bacteria</taxon>
        <taxon>Pseudomonadati</taxon>
        <taxon>Pseudomonadota</taxon>
        <taxon>Gammaproteobacteria</taxon>
        <taxon>Enterobacterales</taxon>
        <taxon>Enterobacteriaceae</taxon>
        <taxon>Escherichia</taxon>
    </lineage>
</organism>
<gene>
    <name evidence="1" type="ORF">NCTC11126_00717</name>
</gene>
<proteinExistence type="predicted"/>
<evidence type="ECO:0000313" key="2">
    <source>
        <dbReference type="Proteomes" id="UP000250561"/>
    </source>
</evidence>
<dbReference type="Proteomes" id="UP000250561">
    <property type="component" value="Unassembled WGS sequence"/>
</dbReference>
<evidence type="ECO:0000313" key="1">
    <source>
        <dbReference type="EMBL" id="SPW39398.1"/>
    </source>
</evidence>
<dbReference type="RefSeq" id="WP_151281354.1">
    <property type="nucleotide sequence ID" value="NZ_JACAMQ010000033.1"/>
</dbReference>
<accession>A0A2X1IVY8</accession>